<keyword evidence="1" id="KW-1133">Transmembrane helix</keyword>
<dbReference type="AlphaFoldDB" id="A0A8T2SEZ3"/>
<protein>
    <submittedName>
        <fullName evidence="2">Uncharacterized protein</fullName>
    </submittedName>
</protein>
<dbReference type="Proteomes" id="UP000825935">
    <property type="component" value="Chromosome 21"/>
</dbReference>
<evidence type="ECO:0000313" key="2">
    <source>
        <dbReference type="EMBL" id="KAH7316224.1"/>
    </source>
</evidence>
<feature type="transmembrane region" description="Helical" evidence="1">
    <location>
        <begin position="21"/>
        <end position="43"/>
    </location>
</feature>
<comment type="caution">
    <text evidence="2">The sequence shown here is derived from an EMBL/GenBank/DDBJ whole genome shotgun (WGS) entry which is preliminary data.</text>
</comment>
<keyword evidence="1" id="KW-0812">Transmembrane</keyword>
<keyword evidence="3" id="KW-1185">Reference proteome</keyword>
<reference evidence="2" key="1">
    <citation type="submission" date="2021-08" db="EMBL/GenBank/DDBJ databases">
        <title>WGS assembly of Ceratopteris richardii.</title>
        <authorList>
            <person name="Marchant D.B."/>
            <person name="Chen G."/>
            <person name="Jenkins J."/>
            <person name="Shu S."/>
            <person name="Leebens-Mack J."/>
            <person name="Grimwood J."/>
            <person name="Schmutz J."/>
            <person name="Soltis P."/>
            <person name="Soltis D."/>
            <person name="Chen Z.-H."/>
        </authorList>
    </citation>
    <scope>NUCLEOTIDE SEQUENCE</scope>
    <source>
        <strain evidence="2">Whitten #5841</strain>
        <tissue evidence="2">Leaf</tissue>
    </source>
</reference>
<evidence type="ECO:0000313" key="3">
    <source>
        <dbReference type="Proteomes" id="UP000825935"/>
    </source>
</evidence>
<feature type="transmembrane region" description="Helical" evidence="1">
    <location>
        <begin position="63"/>
        <end position="83"/>
    </location>
</feature>
<evidence type="ECO:0000256" key="1">
    <source>
        <dbReference type="SAM" id="Phobius"/>
    </source>
</evidence>
<keyword evidence="1" id="KW-0472">Membrane</keyword>
<accession>A0A8T2SEZ3</accession>
<gene>
    <name evidence="2" type="ORF">KP509_21G083800</name>
</gene>
<proteinExistence type="predicted"/>
<organism evidence="2 3">
    <name type="scientific">Ceratopteris richardii</name>
    <name type="common">Triangle waterfern</name>
    <dbReference type="NCBI Taxonomy" id="49495"/>
    <lineage>
        <taxon>Eukaryota</taxon>
        <taxon>Viridiplantae</taxon>
        <taxon>Streptophyta</taxon>
        <taxon>Embryophyta</taxon>
        <taxon>Tracheophyta</taxon>
        <taxon>Polypodiopsida</taxon>
        <taxon>Polypodiidae</taxon>
        <taxon>Polypodiales</taxon>
        <taxon>Pteridineae</taxon>
        <taxon>Pteridaceae</taxon>
        <taxon>Parkerioideae</taxon>
        <taxon>Ceratopteris</taxon>
    </lineage>
</organism>
<dbReference type="EMBL" id="CM035426">
    <property type="protein sequence ID" value="KAH7316224.1"/>
    <property type="molecule type" value="Genomic_DNA"/>
</dbReference>
<sequence>MGAHSLDVSPILLPLLLTLRAFIRVAVLMHLNIISSFTSSSTLSRYLRGVQVSFQFPDLCPFLHLNHSFMFQAAILWMVRWTVIKAYQSHSRLTASLCN</sequence>
<name>A0A8T2SEZ3_CERRI</name>